<keyword evidence="3" id="KW-1185">Reference proteome</keyword>
<evidence type="ECO:0000313" key="3">
    <source>
        <dbReference type="Proteomes" id="UP000218811"/>
    </source>
</evidence>
<proteinExistence type="predicted"/>
<dbReference type="STRING" id="742152.A0A2H3JEQ3"/>
<dbReference type="OMA" id="IPSEPEM"/>
<feature type="compositionally biased region" description="Pro residues" evidence="1">
    <location>
        <begin position="24"/>
        <end position="37"/>
    </location>
</feature>
<evidence type="ECO:0000313" key="2">
    <source>
        <dbReference type="EMBL" id="PCH37219.1"/>
    </source>
</evidence>
<gene>
    <name evidence="2" type="ORF">WOLCODRAFT_83469</name>
</gene>
<reference evidence="2 3" key="1">
    <citation type="journal article" date="2012" name="Science">
        <title>The Paleozoic origin of enzymatic lignin decomposition reconstructed from 31 fungal genomes.</title>
        <authorList>
            <person name="Floudas D."/>
            <person name="Binder M."/>
            <person name="Riley R."/>
            <person name="Barry K."/>
            <person name="Blanchette R.A."/>
            <person name="Henrissat B."/>
            <person name="Martinez A.T."/>
            <person name="Otillar R."/>
            <person name="Spatafora J.W."/>
            <person name="Yadav J.S."/>
            <person name="Aerts A."/>
            <person name="Benoit I."/>
            <person name="Boyd A."/>
            <person name="Carlson A."/>
            <person name="Copeland A."/>
            <person name="Coutinho P.M."/>
            <person name="de Vries R.P."/>
            <person name="Ferreira P."/>
            <person name="Findley K."/>
            <person name="Foster B."/>
            <person name="Gaskell J."/>
            <person name="Glotzer D."/>
            <person name="Gorecki P."/>
            <person name="Heitman J."/>
            <person name="Hesse C."/>
            <person name="Hori C."/>
            <person name="Igarashi K."/>
            <person name="Jurgens J.A."/>
            <person name="Kallen N."/>
            <person name="Kersten P."/>
            <person name="Kohler A."/>
            <person name="Kuees U."/>
            <person name="Kumar T.K.A."/>
            <person name="Kuo A."/>
            <person name="LaButti K."/>
            <person name="Larrondo L.F."/>
            <person name="Lindquist E."/>
            <person name="Ling A."/>
            <person name="Lombard V."/>
            <person name="Lucas S."/>
            <person name="Lundell T."/>
            <person name="Martin R."/>
            <person name="McLaughlin D.J."/>
            <person name="Morgenstern I."/>
            <person name="Morin E."/>
            <person name="Murat C."/>
            <person name="Nagy L.G."/>
            <person name="Nolan M."/>
            <person name="Ohm R.A."/>
            <person name="Patyshakuliyeva A."/>
            <person name="Rokas A."/>
            <person name="Ruiz-Duenas F.J."/>
            <person name="Sabat G."/>
            <person name="Salamov A."/>
            <person name="Samejima M."/>
            <person name="Schmutz J."/>
            <person name="Slot J.C."/>
            <person name="St John F."/>
            <person name="Stenlid J."/>
            <person name="Sun H."/>
            <person name="Sun S."/>
            <person name="Syed K."/>
            <person name="Tsang A."/>
            <person name="Wiebenga A."/>
            <person name="Young D."/>
            <person name="Pisabarro A."/>
            <person name="Eastwood D.C."/>
            <person name="Martin F."/>
            <person name="Cullen D."/>
            <person name="Grigoriev I.V."/>
            <person name="Hibbett D.S."/>
        </authorList>
    </citation>
    <scope>NUCLEOTIDE SEQUENCE [LARGE SCALE GENOMIC DNA]</scope>
    <source>
        <strain evidence="2 3">MD-104</strain>
    </source>
</reference>
<name>A0A2H3JEQ3_WOLCO</name>
<sequence>GEKRALSLNSADAPAAKKARVSPEPTPSRPCLAPPVNPLTQRILDGSASEPDAAVSRSEGEPSIQGAGDVLLTDGWQERCVLQCLPSLQSRPYLLEEEETYEPPEDPDPGLNLEELGLRALSRLPHDQIDGIRAFNALRDDLMSHLRPFAQEGREVTEADIRAFFDARTQANP</sequence>
<organism evidence="2 3">
    <name type="scientific">Wolfiporia cocos (strain MD-104)</name>
    <name type="common">Brown rot fungus</name>
    <dbReference type="NCBI Taxonomy" id="742152"/>
    <lineage>
        <taxon>Eukaryota</taxon>
        <taxon>Fungi</taxon>
        <taxon>Dikarya</taxon>
        <taxon>Basidiomycota</taxon>
        <taxon>Agaricomycotina</taxon>
        <taxon>Agaricomycetes</taxon>
        <taxon>Polyporales</taxon>
        <taxon>Phaeolaceae</taxon>
        <taxon>Wolfiporia</taxon>
    </lineage>
</organism>
<evidence type="ECO:0000256" key="1">
    <source>
        <dbReference type="SAM" id="MobiDB-lite"/>
    </source>
</evidence>
<feature type="region of interest" description="Disordered" evidence="1">
    <location>
        <begin position="1"/>
        <end position="66"/>
    </location>
</feature>
<dbReference type="AlphaFoldDB" id="A0A2H3JEQ3"/>
<dbReference type="EMBL" id="KB467909">
    <property type="protein sequence ID" value="PCH37219.1"/>
    <property type="molecule type" value="Genomic_DNA"/>
</dbReference>
<dbReference type="OrthoDB" id="5795902at2759"/>
<accession>A0A2H3JEQ3</accession>
<protein>
    <submittedName>
        <fullName evidence="2">Uncharacterized protein</fullName>
    </submittedName>
</protein>
<dbReference type="Proteomes" id="UP000218811">
    <property type="component" value="Unassembled WGS sequence"/>
</dbReference>
<feature type="non-terminal residue" evidence="2">
    <location>
        <position position="1"/>
    </location>
</feature>